<dbReference type="Proteomes" id="UP001151760">
    <property type="component" value="Unassembled WGS sequence"/>
</dbReference>
<name>A0ABQ5F9N7_9ASTR</name>
<accession>A0ABQ5F9N7</accession>
<dbReference type="EMBL" id="BQNB010017169">
    <property type="protein sequence ID" value="GJT60106.1"/>
    <property type="molecule type" value="Genomic_DNA"/>
</dbReference>
<evidence type="ECO:0000313" key="1">
    <source>
        <dbReference type="EMBL" id="GJT60106.1"/>
    </source>
</evidence>
<comment type="caution">
    <text evidence="1">The sequence shown here is derived from an EMBL/GenBank/DDBJ whole genome shotgun (WGS) entry which is preliminary data.</text>
</comment>
<organism evidence="1 2">
    <name type="scientific">Tanacetum coccineum</name>
    <dbReference type="NCBI Taxonomy" id="301880"/>
    <lineage>
        <taxon>Eukaryota</taxon>
        <taxon>Viridiplantae</taxon>
        <taxon>Streptophyta</taxon>
        <taxon>Embryophyta</taxon>
        <taxon>Tracheophyta</taxon>
        <taxon>Spermatophyta</taxon>
        <taxon>Magnoliopsida</taxon>
        <taxon>eudicotyledons</taxon>
        <taxon>Gunneridae</taxon>
        <taxon>Pentapetalae</taxon>
        <taxon>asterids</taxon>
        <taxon>campanulids</taxon>
        <taxon>Asterales</taxon>
        <taxon>Asteraceae</taxon>
        <taxon>Asteroideae</taxon>
        <taxon>Anthemideae</taxon>
        <taxon>Anthemidinae</taxon>
        <taxon>Tanacetum</taxon>
    </lineage>
</organism>
<proteinExistence type="predicted"/>
<keyword evidence="2" id="KW-1185">Reference proteome</keyword>
<evidence type="ECO:0000313" key="2">
    <source>
        <dbReference type="Proteomes" id="UP001151760"/>
    </source>
</evidence>
<gene>
    <name evidence="1" type="ORF">Tco_1003639</name>
</gene>
<reference evidence="1" key="1">
    <citation type="journal article" date="2022" name="Int. J. Mol. Sci.">
        <title>Draft Genome of Tanacetum Coccineum: Genomic Comparison of Closely Related Tanacetum-Family Plants.</title>
        <authorList>
            <person name="Yamashiro T."/>
            <person name="Shiraishi A."/>
            <person name="Nakayama K."/>
            <person name="Satake H."/>
        </authorList>
    </citation>
    <scope>NUCLEOTIDE SEQUENCE</scope>
</reference>
<reference evidence="1" key="2">
    <citation type="submission" date="2022-01" db="EMBL/GenBank/DDBJ databases">
        <authorList>
            <person name="Yamashiro T."/>
            <person name="Shiraishi A."/>
            <person name="Satake H."/>
            <person name="Nakayama K."/>
        </authorList>
    </citation>
    <scope>NUCLEOTIDE SEQUENCE</scope>
</reference>
<sequence length="193" mass="21569">MMARGAPNLAKRDLRNLQTTRASLVGSAFASTHFDRPKESGIKDLFGGEICTVMSPGGSIVASFEYVESFFAVHTPPDHLIRTDFEQEGVIPEFSKSANDGGTINTKSNRSKSFEGKCFRDFLVLEFILMRVLKSGEMIGGQILCSFFVSDDNIEFLEQKDPPHQSWLSILFSEEILYSRMVSIHYALGQNEI</sequence>
<protein>
    <submittedName>
        <fullName evidence="1">Uncharacterized protein</fullName>
    </submittedName>
</protein>